<gene>
    <name evidence="1" type="ORF">AVEN_131217_1</name>
</gene>
<accession>A0A4Y2PLV7</accession>
<protein>
    <submittedName>
        <fullName evidence="1">Uncharacterized protein</fullName>
    </submittedName>
</protein>
<comment type="caution">
    <text evidence="1">The sequence shown here is derived from an EMBL/GenBank/DDBJ whole genome shotgun (WGS) entry which is preliminary data.</text>
</comment>
<name>A0A4Y2PLV7_ARAVE</name>
<evidence type="ECO:0000313" key="2">
    <source>
        <dbReference type="Proteomes" id="UP000499080"/>
    </source>
</evidence>
<sequence>MFGEGSDGIIGVIEPLEGMQKEEYEEWTSTDEDIPVAATLYQHMLLILTPSGRTPVEQACPQTGEQAAQKTVPALAEIFSPAKPDTH</sequence>
<dbReference type="EMBL" id="BGPR01011786">
    <property type="protein sequence ID" value="GBN52958.1"/>
    <property type="molecule type" value="Genomic_DNA"/>
</dbReference>
<evidence type="ECO:0000313" key="1">
    <source>
        <dbReference type="EMBL" id="GBN52958.1"/>
    </source>
</evidence>
<proteinExistence type="predicted"/>
<dbReference type="AlphaFoldDB" id="A0A4Y2PLV7"/>
<reference evidence="1 2" key="1">
    <citation type="journal article" date="2019" name="Sci. Rep.">
        <title>Orb-weaving spider Araneus ventricosus genome elucidates the spidroin gene catalogue.</title>
        <authorList>
            <person name="Kono N."/>
            <person name="Nakamura H."/>
            <person name="Ohtoshi R."/>
            <person name="Moran D.A.P."/>
            <person name="Shinohara A."/>
            <person name="Yoshida Y."/>
            <person name="Fujiwara M."/>
            <person name="Mori M."/>
            <person name="Tomita M."/>
            <person name="Arakawa K."/>
        </authorList>
    </citation>
    <scope>NUCLEOTIDE SEQUENCE [LARGE SCALE GENOMIC DNA]</scope>
</reference>
<dbReference type="Proteomes" id="UP000499080">
    <property type="component" value="Unassembled WGS sequence"/>
</dbReference>
<keyword evidence="2" id="KW-1185">Reference proteome</keyword>
<organism evidence="1 2">
    <name type="scientific">Araneus ventricosus</name>
    <name type="common">Orbweaver spider</name>
    <name type="synonym">Epeira ventricosa</name>
    <dbReference type="NCBI Taxonomy" id="182803"/>
    <lineage>
        <taxon>Eukaryota</taxon>
        <taxon>Metazoa</taxon>
        <taxon>Ecdysozoa</taxon>
        <taxon>Arthropoda</taxon>
        <taxon>Chelicerata</taxon>
        <taxon>Arachnida</taxon>
        <taxon>Araneae</taxon>
        <taxon>Araneomorphae</taxon>
        <taxon>Entelegynae</taxon>
        <taxon>Araneoidea</taxon>
        <taxon>Araneidae</taxon>
        <taxon>Araneus</taxon>
    </lineage>
</organism>